<evidence type="ECO:0008006" key="4">
    <source>
        <dbReference type="Google" id="ProtNLM"/>
    </source>
</evidence>
<dbReference type="AlphaFoldDB" id="A0A075HF48"/>
<organism evidence="3">
    <name type="scientific">uncultured marine group II/III euryarchaeote KM3_64_C08</name>
    <dbReference type="NCBI Taxonomy" id="1456479"/>
    <lineage>
        <taxon>Archaea</taxon>
        <taxon>Methanobacteriati</taxon>
        <taxon>Methanobacteriota</taxon>
        <taxon>environmental samples</taxon>
    </lineage>
</organism>
<dbReference type="InterPro" id="IPR006978">
    <property type="entry name" value="Nre_N"/>
</dbReference>
<dbReference type="Pfam" id="PF04895">
    <property type="entry name" value="Nre_C"/>
    <property type="match status" value="1"/>
</dbReference>
<dbReference type="PANTHER" id="PTHR38136">
    <property type="entry name" value="DNA REPAIR PROTEIN"/>
    <property type="match status" value="1"/>
</dbReference>
<dbReference type="EMBL" id="KF900985">
    <property type="protein sequence ID" value="AIF13825.1"/>
    <property type="molecule type" value="Genomic_DNA"/>
</dbReference>
<dbReference type="GO" id="GO:0006281">
    <property type="term" value="P:DNA repair"/>
    <property type="evidence" value="ECO:0007669"/>
    <property type="project" value="InterPro"/>
</dbReference>
<evidence type="ECO:0000259" key="2">
    <source>
        <dbReference type="Pfam" id="PF04895"/>
    </source>
</evidence>
<dbReference type="PANTHER" id="PTHR38136:SF2">
    <property type="entry name" value="DNA REPAIR PROTEIN"/>
    <property type="match status" value="1"/>
</dbReference>
<accession>A0A075HF48</accession>
<reference evidence="3" key="1">
    <citation type="journal article" date="2014" name="Genome Biol. Evol.">
        <title>Pangenome evidence for extensive interdomain horizontal transfer affecting lineage core and shell genes in uncultured planktonic thaumarchaeota and euryarchaeota.</title>
        <authorList>
            <person name="Deschamps P."/>
            <person name="Zivanovic Y."/>
            <person name="Moreira D."/>
            <person name="Rodriguez-Valera F."/>
            <person name="Lopez-Garcia P."/>
        </authorList>
    </citation>
    <scope>NUCLEOTIDE SEQUENCE</scope>
</reference>
<feature type="domain" description="Archaeal Nre C-terminal" evidence="2">
    <location>
        <begin position="253"/>
        <end position="359"/>
    </location>
</feature>
<feature type="domain" description="Archaeal Nre N-terminal" evidence="1">
    <location>
        <begin position="1"/>
        <end position="241"/>
    </location>
</feature>
<dbReference type="Pfam" id="PF04894">
    <property type="entry name" value="Nre_N"/>
    <property type="match status" value="1"/>
</dbReference>
<dbReference type="InterPro" id="IPR006979">
    <property type="entry name" value="Nre_C"/>
</dbReference>
<sequence>MFVGRYNYPKITAGPLAIVAGNEESEALPAPADPADLYGQPLETVAARGVNLVRGRKAVEVSDARSPDRILETTQELAMAERDVDVEMSFRNPIHLGGQPSFDSLTRPLGPTGEVIRADLTSNAVIPRKVDSVVDESHLLATDAVEELSDTGVGEAHLTRLLSAGLLGHQQRRRLVPTRWAITATDDMLGKQMFEQVRDLPDLGGVEWRTAEYLDNTFHIILTPGAWAFHMLECWHKGSLWASEMRVIDDWEEERPRTDYAARVTGAYYAARLAVFEHMLARGRSGACLVWRDIGPGYWAPVGVWLIREAMREAMGNPGRQFDSLAEAIEFVAQRISNPEALRDSWFLKRTRQSRLSEYSHSTATQS</sequence>
<evidence type="ECO:0000313" key="3">
    <source>
        <dbReference type="EMBL" id="AIF13825.1"/>
    </source>
</evidence>
<protein>
    <recommendedName>
        <fullName evidence="4">DNA repair protein</fullName>
    </recommendedName>
</protein>
<proteinExistence type="predicted"/>
<name>A0A075HF48_9EURY</name>
<dbReference type="InterPro" id="IPR033167">
    <property type="entry name" value="Nre"/>
</dbReference>
<evidence type="ECO:0000259" key="1">
    <source>
        <dbReference type="Pfam" id="PF04894"/>
    </source>
</evidence>